<comment type="subcellular location">
    <subcellularLocation>
        <location evidence="1 10">Cell outer membrane</location>
        <topology evidence="1 10">Multi-pass membrane protein</topology>
    </subcellularLocation>
</comment>
<dbReference type="Proteomes" id="UP000000557">
    <property type="component" value="Chromosome"/>
</dbReference>
<reference evidence="14 15" key="1">
    <citation type="journal article" date="2003" name="DNA Res.">
        <title>Complete genome structure of Gloeobacter violaceus PCC 7421, a cyanobacterium that lacks thylakoids.</title>
        <authorList>
            <person name="Nakamura Y."/>
            <person name="Kaneko T."/>
            <person name="Sato S."/>
            <person name="Mimuro M."/>
            <person name="Miyashita H."/>
            <person name="Tsuchiya T."/>
            <person name="Sasamoto S."/>
            <person name="Watanabe A."/>
            <person name="Kawashima K."/>
            <person name="Kishida Y."/>
            <person name="Kiyokawa C."/>
            <person name="Kohara M."/>
            <person name="Matsumoto M."/>
            <person name="Matsuno A."/>
            <person name="Nakazaki N."/>
            <person name="Shimpo S."/>
            <person name="Takeuchi C."/>
            <person name="Yamada M."/>
            <person name="Tabata S."/>
        </authorList>
    </citation>
    <scope>NUCLEOTIDE SEQUENCE [LARGE SCALE GENOMIC DNA]</scope>
    <source>
        <strain evidence="15">ATCC 29082 / PCC 7421</strain>
    </source>
</reference>
<evidence type="ECO:0000256" key="4">
    <source>
        <dbReference type="ARBA" id="ARBA00022692"/>
    </source>
</evidence>
<keyword evidence="5" id="KW-0732">Signal</keyword>
<protein>
    <submittedName>
        <fullName evidence="14">Glr0280 protein</fullName>
    </submittedName>
</protein>
<dbReference type="PhylomeDB" id="Q7NNX8"/>
<feature type="domain" description="TonB-dependent receptor plug" evidence="13">
    <location>
        <begin position="69"/>
        <end position="175"/>
    </location>
</feature>
<keyword evidence="9 10" id="KW-0998">Cell outer membrane</keyword>
<evidence type="ECO:0000256" key="1">
    <source>
        <dbReference type="ARBA" id="ARBA00004571"/>
    </source>
</evidence>
<evidence type="ECO:0000256" key="10">
    <source>
        <dbReference type="PROSITE-ProRule" id="PRU01360"/>
    </source>
</evidence>
<dbReference type="PANTHER" id="PTHR30069:SF29">
    <property type="entry name" value="HEMOGLOBIN AND HEMOGLOBIN-HAPTOGLOBIN-BINDING PROTEIN 1-RELATED"/>
    <property type="match status" value="1"/>
</dbReference>
<evidence type="ECO:0000256" key="11">
    <source>
        <dbReference type="RuleBase" id="RU003357"/>
    </source>
</evidence>
<dbReference type="PROSITE" id="PS52016">
    <property type="entry name" value="TONB_DEPENDENT_REC_3"/>
    <property type="match status" value="1"/>
</dbReference>
<evidence type="ECO:0000256" key="8">
    <source>
        <dbReference type="ARBA" id="ARBA00023170"/>
    </source>
</evidence>
<dbReference type="InterPro" id="IPR037066">
    <property type="entry name" value="Plug_dom_sf"/>
</dbReference>
<feature type="domain" description="TonB-dependent receptor-like beta-barrel" evidence="12">
    <location>
        <begin position="247"/>
        <end position="707"/>
    </location>
</feature>
<comment type="similarity">
    <text evidence="10 11">Belongs to the TonB-dependent receptor family.</text>
</comment>
<dbReference type="EMBL" id="BA000045">
    <property type="protein sequence ID" value="BAC88221.1"/>
    <property type="molecule type" value="Genomic_DNA"/>
</dbReference>
<dbReference type="PANTHER" id="PTHR30069">
    <property type="entry name" value="TONB-DEPENDENT OUTER MEMBRANE RECEPTOR"/>
    <property type="match status" value="1"/>
</dbReference>
<dbReference type="InterPro" id="IPR000531">
    <property type="entry name" value="Beta-barrel_TonB"/>
</dbReference>
<dbReference type="Pfam" id="PF00593">
    <property type="entry name" value="TonB_dep_Rec_b-barrel"/>
    <property type="match status" value="1"/>
</dbReference>
<keyword evidence="8" id="KW-0675">Receptor</keyword>
<accession>Q7NNX8</accession>
<evidence type="ECO:0000313" key="14">
    <source>
        <dbReference type="EMBL" id="BAC88221.1"/>
    </source>
</evidence>
<evidence type="ECO:0000256" key="2">
    <source>
        <dbReference type="ARBA" id="ARBA00022448"/>
    </source>
</evidence>
<evidence type="ECO:0000256" key="5">
    <source>
        <dbReference type="ARBA" id="ARBA00022729"/>
    </source>
</evidence>
<evidence type="ECO:0000313" key="15">
    <source>
        <dbReference type="Proteomes" id="UP000000557"/>
    </source>
</evidence>
<dbReference type="GO" id="GO:0044718">
    <property type="term" value="P:siderophore transmembrane transport"/>
    <property type="evidence" value="ECO:0000318"/>
    <property type="project" value="GO_Central"/>
</dbReference>
<dbReference type="InterPro" id="IPR039426">
    <property type="entry name" value="TonB-dep_rcpt-like"/>
</dbReference>
<dbReference type="OrthoDB" id="492319at2"/>
<gene>
    <name evidence="14" type="ordered locus">glr0280</name>
</gene>
<name>Q7NNX8_GLOVI</name>
<evidence type="ECO:0000256" key="6">
    <source>
        <dbReference type="ARBA" id="ARBA00023077"/>
    </source>
</evidence>
<dbReference type="KEGG" id="gvi:glr0280"/>
<dbReference type="SUPFAM" id="SSF56935">
    <property type="entry name" value="Porins"/>
    <property type="match status" value="1"/>
</dbReference>
<organism evidence="14 15">
    <name type="scientific">Gloeobacter violaceus (strain ATCC 29082 / PCC 7421)</name>
    <dbReference type="NCBI Taxonomy" id="251221"/>
    <lineage>
        <taxon>Bacteria</taxon>
        <taxon>Bacillati</taxon>
        <taxon>Cyanobacteriota</taxon>
        <taxon>Cyanophyceae</taxon>
        <taxon>Gloeobacterales</taxon>
        <taxon>Gloeobacteraceae</taxon>
        <taxon>Gloeobacter</taxon>
    </lineage>
</organism>
<dbReference type="CDD" id="cd01347">
    <property type="entry name" value="ligand_gated_channel"/>
    <property type="match status" value="1"/>
</dbReference>
<dbReference type="STRING" id="251221.gene:10757752"/>
<dbReference type="InParanoid" id="Q7NNX8"/>
<keyword evidence="4 10" id="KW-0812">Transmembrane</keyword>
<evidence type="ECO:0000259" key="12">
    <source>
        <dbReference type="Pfam" id="PF00593"/>
    </source>
</evidence>
<evidence type="ECO:0000256" key="9">
    <source>
        <dbReference type="ARBA" id="ARBA00023237"/>
    </source>
</evidence>
<dbReference type="GO" id="GO:0015344">
    <property type="term" value="F:siderophore uptake transmembrane transporter activity"/>
    <property type="evidence" value="ECO:0000318"/>
    <property type="project" value="GO_Central"/>
</dbReference>
<keyword evidence="7 10" id="KW-0472">Membrane</keyword>
<dbReference type="PATRIC" id="fig|251221.4.peg.282"/>
<dbReference type="GO" id="GO:0009279">
    <property type="term" value="C:cell outer membrane"/>
    <property type="evidence" value="ECO:0000318"/>
    <property type="project" value="GO_Central"/>
</dbReference>
<keyword evidence="15" id="KW-1185">Reference proteome</keyword>
<sequence>MVLGWSRGVALTVALGSAALAGGAVRAEQASDLLKDQTQAQGLIEPRAVGEDLPEVTVTATKSREEQVYKVPLAVTVLSQQRASERDGTTIVDLLKGETGVWVQSSGPGQGTPFVRGVTGREVLLLQDGFRISPAFIRSGPNQYLALLDPYAFERLEVARGPVSVLYGSDALGGAVNVVGATPQFTGEATQAKGRVYAGYGTANAERSGRLEVSAGSEGKAFSLGLTYRGFDDFHLGGSPNPQLLFPNADPRLVSGSGYEYYAGQLKFAVNFDPTQRLVLGLEYNEVPRFAAIDSLIQGYGSAVIDASNFFTPQSRLFTTLTYEVKPRESWLTSGQLKLGYQRILDDRLRRSYSTRPSFPSFGSGVADAFYNSERNNSNLFGTQLTLESVAGRHTLTYGGEVYSDVIFSDTVRRFDAGSTAVRPSRYVSGSTFEQWGIFLQDYIRWSDRVSTVLGVRYSSVTARVPADGLRDSPAFTNNSSDFTYNLSNAFFITPEINYVLNVGRGFRAPNISDLSQAGVEGNFFNSPNPNLRPEQVFSIDTGFKFRTGTFTGELFGFWSKYSDRILTVLTGNTVAGLAERRQENAASQIIGGIEFGGQWRVIPELALLGTATWTQGDTTLNTGEVVPADRIPPFNGVVGVRYEPPAGKFYVEPLLRYAGAQNRLAPNNRSDNRINPNGTPGFFVFDVRAGLSVGESLWLRLVAQNLTNNNYREHGSSLDGLGTNIFFNVDYRY</sequence>
<keyword evidence="3 10" id="KW-1134">Transmembrane beta strand</keyword>
<dbReference type="RefSeq" id="WP_011140284.1">
    <property type="nucleotide sequence ID" value="NC_005125.1"/>
</dbReference>
<keyword evidence="2 10" id="KW-0813">Transport</keyword>
<dbReference type="eggNOG" id="COG4771">
    <property type="taxonomic scope" value="Bacteria"/>
</dbReference>
<evidence type="ECO:0000256" key="7">
    <source>
        <dbReference type="ARBA" id="ARBA00023136"/>
    </source>
</evidence>
<dbReference type="Gene3D" id="2.170.130.10">
    <property type="entry name" value="TonB-dependent receptor, plug domain"/>
    <property type="match status" value="1"/>
</dbReference>
<dbReference type="Pfam" id="PF07715">
    <property type="entry name" value="Plug"/>
    <property type="match status" value="1"/>
</dbReference>
<proteinExistence type="inferred from homology"/>
<dbReference type="InterPro" id="IPR036942">
    <property type="entry name" value="Beta-barrel_TonB_sf"/>
</dbReference>
<dbReference type="HOGENOM" id="CLU_008287_18_4_3"/>
<reference evidence="14 15" key="2">
    <citation type="journal article" date="2003" name="DNA Res.">
        <title>Complete genome structure of Gloeobacter violaceus PCC 7421, a cyanobacterium that lacks thylakoids (supplement).</title>
        <authorList>
            <person name="Nakamura Y."/>
            <person name="Kaneko T."/>
            <person name="Sato S."/>
            <person name="Mimuro M."/>
            <person name="Miyashita H."/>
            <person name="Tsuchiya T."/>
            <person name="Sasamoto S."/>
            <person name="Watanabe A."/>
            <person name="Kawashima K."/>
            <person name="Kishida Y."/>
            <person name="Kiyokawa C."/>
            <person name="Kohara M."/>
            <person name="Matsumoto M."/>
            <person name="Matsuno A."/>
            <person name="Nakazaki N."/>
            <person name="Shimpo S."/>
            <person name="Takeuchi C."/>
            <person name="Yamada M."/>
            <person name="Tabata S."/>
        </authorList>
    </citation>
    <scope>NUCLEOTIDE SEQUENCE [LARGE SCALE GENOMIC DNA]</scope>
    <source>
        <strain evidence="15">ATCC 29082 / PCC 7421</strain>
    </source>
</reference>
<dbReference type="Gene3D" id="2.40.170.20">
    <property type="entry name" value="TonB-dependent receptor, beta-barrel domain"/>
    <property type="match status" value="1"/>
</dbReference>
<dbReference type="InterPro" id="IPR012910">
    <property type="entry name" value="Plug_dom"/>
</dbReference>
<keyword evidence="6 11" id="KW-0798">TonB box</keyword>
<evidence type="ECO:0000259" key="13">
    <source>
        <dbReference type="Pfam" id="PF07715"/>
    </source>
</evidence>
<dbReference type="AlphaFoldDB" id="Q7NNX8"/>
<evidence type="ECO:0000256" key="3">
    <source>
        <dbReference type="ARBA" id="ARBA00022452"/>
    </source>
</evidence>
<dbReference type="EnsemblBacteria" id="BAC88221">
    <property type="protein sequence ID" value="BAC88221"/>
    <property type="gene ID" value="BAC88221"/>
</dbReference>